<accession>A0ABX8EWF5</accession>
<dbReference type="EMBL" id="CP075566">
    <property type="protein sequence ID" value="QVW24119.1"/>
    <property type="molecule type" value="Genomic_DNA"/>
</dbReference>
<evidence type="ECO:0000313" key="3">
    <source>
        <dbReference type="Proteomes" id="UP000681155"/>
    </source>
</evidence>
<keyword evidence="3" id="KW-1185">Reference proteome</keyword>
<dbReference type="SUPFAM" id="SSF56349">
    <property type="entry name" value="DNA breaking-rejoining enzymes"/>
    <property type="match status" value="1"/>
</dbReference>
<name>A0ABX8EWF5_9PSED</name>
<sequence length="636" mass="72396">MIAVSNFNISFLTPNRMPTPDDREVIFEGVDGEPKIVYGDMRWDLKFLATAHKSDCVIIYNKKTLSEAPSLVEEVKFVTCTLIKHHLTYATPSPTSYYYWHSSLNDLAHYAQKNKVTLTDCLTKPEIFEDYYNSSKRSGKHTLLSILTTLFSLGPEVLGWGALDPVWLKLNREQKKHKQNQTLVIPQRIYLGAICFLKDYVSNFDTNSDAIEALVKLLNSNPSYGRTQQAKPSGTPDTNPDFSQAVVLHGLFDFATRNCWRNVLDVAHYLSSVQFACKTLIHIFSGMRDDEAYSLVPDSLRHETVDGQTGFWLHGKTTKMSGYRKPAAWVTSEDVQPAVNAATKIANWIAKYEKPKGTLPLFPNVNHFKFCISNSRSNNFYGLANLTHHRFNNLFDLMDSEITKEDIKEIKFIEYTRNWGSETKYVVSKRWHFTTHQFRRSLAYYAIDSSLVSFPSLKTQLQHIRMRMTVHYTKGGNQSRKQIAEFKNHMCEEFSQVRLTVAALSYIKDVPLSEERLTGGHGNFVEIRIKPSGNADILNSREETVRHVMQGIISYKARATGGCMSNSPCHKHLINPLTACHGCRDGVVNPRLLLIAVKTYTDFMETLPSDSPEHKTCSLELEGAQKILDNYTAERI</sequence>
<protein>
    <recommendedName>
        <fullName evidence="4">Integrase</fullName>
    </recommendedName>
</protein>
<evidence type="ECO:0000313" key="2">
    <source>
        <dbReference type="EMBL" id="QVW24119.1"/>
    </source>
</evidence>
<evidence type="ECO:0000256" key="1">
    <source>
        <dbReference type="ARBA" id="ARBA00023172"/>
    </source>
</evidence>
<dbReference type="RefSeq" id="WP_214380613.1">
    <property type="nucleotide sequence ID" value="NZ_CP075566.1"/>
</dbReference>
<dbReference type="InterPro" id="IPR011010">
    <property type="entry name" value="DNA_brk_join_enz"/>
</dbReference>
<dbReference type="Proteomes" id="UP000681155">
    <property type="component" value="Chromosome"/>
</dbReference>
<reference evidence="2 3" key="1">
    <citation type="submission" date="2021-05" db="EMBL/GenBank/DDBJ databases">
        <title>Complete genome of the cytokinin-producing biocontrol strain Pseudomonas fluorescens G20-18.</title>
        <authorList>
            <person name="Nielsen T.K."/>
            <person name="Mekureyaw M.F."/>
            <person name="Hansen L.H."/>
            <person name="Nicolaisen M.H."/>
            <person name="Roitsch T.G."/>
            <person name="Hennessy R.C."/>
        </authorList>
    </citation>
    <scope>NUCLEOTIDE SEQUENCE [LARGE SCALE GENOMIC DNA]</scope>
    <source>
        <strain evidence="2 3">G20-18</strain>
    </source>
</reference>
<gene>
    <name evidence="2" type="ORF">KJF94_00615</name>
</gene>
<dbReference type="Gene3D" id="1.10.443.10">
    <property type="entry name" value="Intergrase catalytic core"/>
    <property type="match status" value="1"/>
</dbReference>
<organism evidence="2 3">
    <name type="scientific">Pseudomonas hormoni</name>
    <dbReference type="NCBI Taxonomy" id="3093767"/>
    <lineage>
        <taxon>Bacteria</taxon>
        <taxon>Pseudomonadati</taxon>
        <taxon>Pseudomonadota</taxon>
        <taxon>Gammaproteobacteria</taxon>
        <taxon>Pseudomonadales</taxon>
        <taxon>Pseudomonadaceae</taxon>
        <taxon>Pseudomonas</taxon>
    </lineage>
</organism>
<evidence type="ECO:0008006" key="4">
    <source>
        <dbReference type="Google" id="ProtNLM"/>
    </source>
</evidence>
<keyword evidence="1" id="KW-0233">DNA recombination</keyword>
<proteinExistence type="predicted"/>
<dbReference type="InterPro" id="IPR013762">
    <property type="entry name" value="Integrase-like_cat_sf"/>
</dbReference>